<evidence type="ECO:0000256" key="7">
    <source>
        <dbReference type="ARBA" id="ARBA00022825"/>
    </source>
</evidence>
<feature type="active site" description="Charge relay system" evidence="8 9">
    <location>
        <position position="532"/>
    </location>
</feature>
<dbReference type="Pfam" id="PF02225">
    <property type="entry name" value="PA"/>
    <property type="match status" value="1"/>
</dbReference>
<dbReference type="InterPro" id="IPR015500">
    <property type="entry name" value="Peptidase_S8_subtilisin-rel"/>
</dbReference>
<feature type="active site" description="Charge relay system" evidence="8 9">
    <location>
        <position position="226"/>
    </location>
</feature>
<dbReference type="PROSITE" id="PS00138">
    <property type="entry name" value="SUBTILASE_SER"/>
    <property type="match status" value="1"/>
</dbReference>
<name>A0A162TRH5_PHYB8</name>
<evidence type="ECO:0000313" key="15">
    <source>
        <dbReference type="EMBL" id="OAD70482.1"/>
    </source>
</evidence>
<dbReference type="PANTHER" id="PTHR43806">
    <property type="entry name" value="PEPTIDASE S8"/>
    <property type="match status" value="1"/>
</dbReference>
<reference evidence="16" key="1">
    <citation type="submission" date="2015-06" db="EMBL/GenBank/DDBJ databases">
        <title>Expansion of signal transduction pathways in fungi by whole-genome duplication.</title>
        <authorList>
            <consortium name="DOE Joint Genome Institute"/>
            <person name="Corrochano L.M."/>
            <person name="Kuo A."/>
            <person name="Marcet-Houben M."/>
            <person name="Polaino S."/>
            <person name="Salamov A."/>
            <person name="Villalobos J.M."/>
            <person name="Alvarez M.I."/>
            <person name="Avalos J."/>
            <person name="Benito E.P."/>
            <person name="Benoit I."/>
            <person name="Burger G."/>
            <person name="Camino L.P."/>
            <person name="Canovas D."/>
            <person name="Cerda-Olmedo E."/>
            <person name="Cheng J.-F."/>
            <person name="Dominguez A."/>
            <person name="Elias M."/>
            <person name="Eslava A.P."/>
            <person name="Glaser F."/>
            <person name="Grimwood J."/>
            <person name="Gutierrez G."/>
            <person name="Heitman J."/>
            <person name="Henrissat B."/>
            <person name="Iturriaga E.A."/>
            <person name="Lang B.F."/>
            <person name="Lavin J.L."/>
            <person name="Lee S."/>
            <person name="Li W."/>
            <person name="Lindquist E."/>
            <person name="Lopez-Garcia S."/>
            <person name="Luque E.M."/>
            <person name="Marcos A.T."/>
            <person name="Martin J."/>
            <person name="McCluskey K."/>
            <person name="Medina H.R."/>
            <person name="Miralles-Duran A."/>
            <person name="Miyazaki A."/>
            <person name="Munoz-Torres E."/>
            <person name="Oguiza J.A."/>
            <person name="Ohm R."/>
            <person name="Olmedo M."/>
            <person name="Orejas M."/>
            <person name="Ortiz-Castellanos L."/>
            <person name="Pisabarro A.G."/>
            <person name="Rodriguez-Romero J."/>
            <person name="Ruiz-Herrera J."/>
            <person name="Ruiz-Vazquez R."/>
            <person name="Sanz C."/>
            <person name="Schackwitz W."/>
            <person name="Schmutz J."/>
            <person name="Shahriari M."/>
            <person name="Shelest E."/>
            <person name="Silva-Franco F."/>
            <person name="Soanes D."/>
            <person name="Syed K."/>
            <person name="Tagua V.G."/>
            <person name="Talbot N.J."/>
            <person name="Thon M."/>
            <person name="De vries R.P."/>
            <person name="Wiebenga A."/>
            <person name="Yadav J.S."/>
            <person name="Braun E.L."/>
            <person name="Baker S."/>
            <person name="Garre V."/>
            <person name="Horwitz B."/>
            <person name="Torres-Martinez S."/>
            <person name="Idnurm A."/>
            <person name="Herrera-Estrella A."/>
            <person name="Gabaldon T."/>
            <person name="Grigoriev I.V."/>
        </authorList>
    </citation>
    <scope>NUCLEOTIDE SEQUENCE [LARGE SCALE GENOMIC DNA]</scope>
    <source>
        <strain evidence="16">NRRL 1555(-)</strain>
    </source>
</reference>
<organism evidence="15 16">
    <name type="scientific">Phycomyces blakesleeanus (strain ATCC 8743b / DSM 1359 / FGSC 10004 / NBRC 33097 / NRRL 1555)</name>
    <dbReference type="NCBI Taxonomy" id="763407"/>
    <lineage>
        <taxon>Eukaryota</taxon>
        <taxon>Fungi</taxon>
        <taxon>Fungi incertae sedis</taxon>
        <taxon>Mucoromycota</taxon>
        <taxon>Mucoromycotina</taxon>
        <taxon>Mucoromycetes</taxon>
        <taxon>Mucorales</taxon>
        <taxon>Phycomycetaceae</taxon>
        <taxon>Phycomyces</taxon>
    </lineage>
</organism>
<feature type="signal peptide" evidence="11">
    <location>
        <begin position="1"/>
        <end position="29"/>
    </location>
</feature>
<dbReference type="InterPro" id="IPR022398">
    <property type="entry name" value="Peptidase_S8_His-AS"/>
</dbReference>
<keyword evidence="16" id="KW-1185">Reference proteome</keyword>
<keyword evidence="5 11" id="KW-0732">Signal</keyword>
<evidence type="ECO:0000256" key="9">
    <source>
        <dbReference type="PROSITE-ProRule" id="PRU01240"/>
    </source>
</evidence>
<evidence type="ECO:0000256" key="10">
    <source>
        <dbReference type="RuleBase" id="RU003355"/>
    </source>
</evidence>
<evidence type="ECO:0000256" key="1">
    <source>
        <dbReference type="ARBA" id="ARBA00011073"/>
    </source>
</evidence>
<evidence type="ECO:0000256" key="11">
    <source>
        <dbReference type="SAM" id="SignalP"/>
    </source>
</evidence>
<dbReference type="InterPro" id="IPR013783">
    <property type="entry name" value="Ig-like_fold"/>
</dbReference>
<keyword evidence="4 9" id="KW-0645">Protease</keyword>
<feature type="active site" description="Charge relay system" evidence="8 9">
    <location>
        <position position="170"/>
    </location>
</feature>
<dbReference type="SUPFAM" id="SSF52743">
    <property type="entry name" value="Subtilisin-like"/>
    <property type="match status" value="1"/>
</dbReference>
<dbReference type="Gene3D" id="3.40.50.200">
    <property type="entry name" value="Peptidase S8/S53 domain"/>
    <property type="match status" value="1"/>
</dbReference>
<dbReference type="PROSITE" id="PS00136">
    <property type="entry name" value="SUBTILASE_ASP"/>
    <property type="match status" value="1"/>
</dbReference>
<dbReference type="RefSeq" id="XP_018288522.1">
    <property type="nucleotide sequence ID" value="XM_018443516.1"/>
</dbReference>
<feature type="domain" description="PA" evidence="13">
    <location>
        <begin position="387"/>
        <end position="461"/>
    </location>
</feature>
<evidence type="ECO:0000256" key="4">
    <source>
        <dbReference type="ARBA" id="ARBA00022670"/>
    </source>
</evidence>
<sequence>MKRRSFSVLPLFTAGVCLAVLILIAPSEAVSHSKYKPSTKEVIPNRYVVEFNYGDSQSATTFVNSVKSKYKKAKVHVAEQFEHKIFSGISFGLEGLDEEDHNAALKSVLDQNTVKAVYPVNLIKRPDVTFKSVPASTKAPSILPHAMTQVDRVHSELKKFGKGVKVGVVDTGVDYLHPALGGGFGEGFKVQYGYDLVGNAYTGYNTPVPDSDPIDSCTAESGASGHGTHVSGIIAGYDAQTNFTGVAPQATLGMWRVFGCTGSTGGDVLVKAFLMAYDAGMDVISVSIGEASAWTDGPDTIVAQRIAEDGIPFIVSASNSGADGAFTVGMPSTAKDVWSVASVDNNYYLVDLFKASTIADKIPYLTSSSSKIPDGTIAAGDKNVGSGSDACSTATIPDLTGKIAIVQRGSCTFDDKATNVAKAGAIGLIVYNSANGDSFTPSNPTSPIPVAGISTADGLALLDAIKAGTTTLKFDTAQSLYPLISGNTVSDFSSVGASYELDLKPNVAGIGGQVFSTLPRFLGSWGMMSGTSMAAPYVSGSVALFIEARGLKKKNQVISEQFKNYALQLANTQVKTSTENPLLQGAGLVQVYDAISAKVRISPTQLSFNDTSSTKYKTQTLSIYNSGKVRTTFKIINEPSIAVAPYDRAAQGYAPLAPTGFSSAKAKLVFSKTSITLNAGEKKTIRVTVVPPNTDPKDHIMYGGFIHFKSGNQKAAIDATVPYFGVVGKQIELPIFDAETPYLSDPTGGPVYLKNETYTYDRTKSSTAPTIVYRLLTPTAKFDVDVLNAKTKKSIGKTFTDYVYLSRNTFEADNYISGAVWDATYVPTGFSDISSGIPVPSGNYILNLRALKLFGNPKNSKDWETFQTGTIVVKN</sequence>
<dbReference type="Gene3D" id="2.60.40.10">
    <property type="entry name" value="Immunoglobulins"/>
    <property type="match status" value="1"/>
</dbReference>
<dbReference type="Proteomes" id="UP000077315">
    <property type="component" value="Unassembled WGS sequence"/>
</dbReference>
<dbReference type="AlphaFoldDB" id="A0A162TRH5"/>
<dbReference type="InterPro" id="IPR050131">
    <property type="entry name" value="Peptidase_S8_subtilisin-like"/>
</dbReference>
<dbReference type="PRINTS" id="PR00723">
    <property type="entry name" value="SUBTILISIN"/>
</dbReference>
<evidence type="ECO:0000256" key="6">
    <source>
        <dbReference type="ARBA" id="ARBA00022801"/>
    </source>
</evidence>
<dbReference type="STRING" id="763407.A0A162TRH5"/>
<feature type="domain" description="Peptidase S8/S53" evidence="12">
    <location>
        <begin position="161"/>
        <end position="556"/>
    </location>
</feature>
<accession>A0A162TRH5</accession>
<dbReference type="GO" id="GO:0004252">
    <property type="term" value="F:serine-type endopeptidase activity"/>
    <property type="evidence" value="ECO:0007669"/>
    <property type="project" value="UniProtKB-UniRule"/>
</dbReference>
<comment type="similarity">
    <text evidence="1 9 10">Belongs to the peptidase S8 family.</text>
</comment>
<dbReference type="PANTHER" id="PTHR43806:SF66">
    <property type="entry name" value="SERIN ENDOPEPTIDASE"/>
    <property type="match status" value="1"/>
</dbReference>
<keyword evidence="2" id="KW-0134">Cell wall</keyword>
<dbReference type="GO" id="GO:0005615">
    <property type="term" value="C:extracellular space"/>
    <property type="evidence" value="ECO:0007669"/>
    <property type="project" value="TreeGrafter"/>
</dbReference>
<dbReference type="InterPro" id="IPR036852">
    <property type="entry name" value="Peptidase_S8/S53_dom_sf"/>
</dbReference>
<keyword evidence="7 9" id="KW-0720">Serine protease</keyword>
<dbReference type="InterPro" id="IPR023828">
    <property type="entry name" value="Peptidase_S8_Ser-AS"/>
</dbReference>
<dbReference type="InterPro" id="IPR010435">
    <property type="entry name" value="C5a/SBT2-like_Fn3"/>
</dbReference>
<evidence type="ECO:0000256" key="2">
    <source>
        <dbReference type="ARBA" id="ARBA00022512"/>
    </source>
</evidence>
<dbReference type="PROSITE" id="PS51892">
    <property type="entry name" value="SUBTILASE"/>
    <property type="match status" value="1"/>
</dbReference>
<dbReference type="Pfam" id="PF00082">
    <property type="entry name" value="Peptidase_S8"/>
    <property type="match status" value="1"/>
</dbReference>
<dbReference type="OrthoDB" id="206201at2759"/>
<keyword evidence="3" id="KW-0964">Secreted</keyword>
<evidence type="ECO:0000256" key="8">
    <source>
        <dbReference type="PIRSR" id="PIRSR615500-1"/>
    </source>
</evidence>
<dbReference type="GO" id="GO:0006508">
    <property type="term" value="P:proteolysis"/>
    <property type="evidence" value="ECO:0007669"/>
    <property type="project" value="UniProtKB-KW"/>
</dbReference>
<feature type="domain" description="C5a peptidase/Subtilisin-like protease SBT2-like Fn3-like" evidence="14">
    <location>
        <begin position="607"/>
        <end position="723"/>
    </location>
</feature>
<dbReference type="InterPro" id="IPR034187">
    <property type="entry name" value="Peptidases_S8_5"/>
</dbReference>
<dbReference type="PROSITE" id="PS00137">
    <property type="entry name" value="SUBTILASE_HIS"/>
    <property type="match status" value="1"/>
</dbReference>
<proteinExistence type="inferred from homology"/>
<evidence type="ECO:0000259" key="13">
    <source>
        <dbReference type="Pfam" id="PF02225"/>
    </source>
</evidence>
<feature type="chain" id="PRO_5007839925" evidence="11">
    <location>
        <begin position="30"/>
        <end position="875"/>
    </location>
</feature>
<dbReference type="InParanoid" id="A0A162TRH5"/>
<evidence type="ECO:0000313" key="16">
    <source>
        <dbReference type="Proteomes" id="UP000077315"/>
    </source>
</evidence>
<protein>
    <submittedName>
        <fullName evidence="15">Secreted subtilisin-like serine protease</fullName>
    </submittedName>
</protein>
<dbReference type="InterPro" id="IPR023827">
    <property type="entry name" value="Peptidase_S8_Asp-AS"/>
</dbReference>
<evidence type="ECO:0000259" key="14">
    <source>
        <dbReference type="Pfam" id="PF06280"/>
    </source>
</evidence>
<keyword evidence="6 9" id="KW-0378">Hydrolase</keyword>
<dbReference type="InterPro" id="IPR000209">
    <property type="entry name" value="Peptidase_S8/S53_dom"/>
</dbReference>
<evidence type="ECO:0000259" key="12">
    <source>
        <dbReference type="Pfam" id="PF00082"/>
    </source>
</evidence>
<dbReference type="InterPro" id="IPR003137">
    <property type="entry name" value="PA_domain"/>
</dbReference>
<evidence type="ECO:0000256" key="5">
    <source>
        <dbReference type="ARBA" id="ARBA00022729"/>
    </source>
</evidence>
<dbReference type="EMBL" id="KV440988">
    <property type="protein sequence ID" value="OAD70482.1"/>
    <property type="molecule type" value="Genomic_DNA"/>
</dbReference>
<dbReference type="GeneID" id="29004421"/>
<dbReference type="VEuPathDB" id="FungiDB:PHYBLDRAFT_79866"/>
<evidence type="ECO:0000256" key="3">
    <source>
        <dbReference type="ARBA" id="ARBA00022525"/>
    </source>
</evidence>
<dbReference type="InterPro" id="IPR046450">
    <property type="entry name" value="PA_dom_sf"/>
</dbReference>
<dbReference type="GO" id="GO:0016020">
    <property type="term" value="C:membrane"/>
    <property type="evidence" value="ECO:0007669"/>
    <property type="project" value="InterPro"/>
</dbReference>
<dbReference type="Gene3D" id="3.50.30.30">
    <property type="match status" value="1"/>
</dbReference>
<dbReference type="Pfam" id="PF06280">
    <property type="entry name" value="fn3_5"/>
    <property type="match status" value="1"/>
</dbReference>
<dbReference type="CDD" id="cd07489">
    <property type="entry name" value="Peptidases_S8_5"/>
    <property type="match status" value="1"/>
</dbReference>
<dbReference type="SUPFAM" id="SSF52025">
    <property type="entry name" value="PA domain"/>
    <property type="match status" value="1"/>
</dbReference>
<gene>
    <name evidence="15" type="ORF">PHYBLDRAFT_79866</name>
</gene>